<evidence type="ECO:0000256" key="2">
    <source>
        <dbReference type="ARBA" id="ARBA00022692"/>
    </source>
</evidence>
<dbReference type="GeneID" id="37033417"/>
<dbReference type="Proteomes" id="UP000245783">
    <property type="component" value="Unassembled WGS sequence"/>
</dbReference>
<comment type="subcellular location">
    <subcellularLocation>
        <location evidence="1">Membrane</location>
        <topology evidence="1">Multi-pass membrane protein</topology>
    </subcellularLocation>
</comment>
<feature type="non-terminal residue" evidence="6">
    <location>
        <position position="351"/>
    </location>
</feature>
<evidence type="ECO:0000256" key="5">
    <source>
        <dbReference type="SAM" id="Phobius"/>
    </source>
</evidence>
<dbReference type="NCBIfam" id="TIGR00803">
    <property type="entry name" value="nst"/>
    <property type="match status" value="1"/>
</dbReference>
<accession>A0A316W4G5</accession>
<dbReference type="PANTHER" id="PTHR10231">
    <property type="entry name" value="NUCLEOTIDE-SUGAR TRANSMEMBRANE TRANSPORTER"/>
    <property type="match status" value="1"/>
</dbReference>
<evidence type="ECO:0000256" key="4">
    <source>
        <dbReference type="ARBA" id="ARBA00023136"/>
    </source>
</evidence>
<keyword evidence="2 5" id="KW-0812">Transmembrane</keyword>
<feature type="transmembrane region" description="Helical" evidence="5">
    <location>
        <begin position="183"/>
        <end position="203"/>
    </location>
</feature>
<dbReference type="InParanoid" id="A0A316W4G5"/>
<feature type="transmembrane region" description="Helical" evidence="5">
    <location>
        <begin position="295"/>
        <end position="312"/>
    </location>
</feature>
<sequence>LALLAIQTSAISLLITHSRKPSQDDPGKPIYAISTAVLLGELLKGATSTLAVLLQRLHHHYHEGSAGEKRSATRRLARVLPIAVSEALEELNIKSGLSLSIPAVLYVVQSNLQFLAASSLGAAQYQILSQIKIISTAIFSACLLGRALTKRQWGSVMALAAGVAVVQISTANTSRASDSNSNSLIGFAAVVMGCTLSGFAGVLTEKILKRSTASIFASNFHMSCFSIVPALVMVCLEGLHAASRSVEYSANGLQSGWNPMRGFGLMAWSVVILNAAGGLLVSASVKWVDSIAKTFASSLAILISLVITYLFIDSKMPANVGLLAGTLVILCSALCFSRDAVNATASRTGYT</sequence>
<dbReference type="RefSeq" id="XP_025370691.1">
    <property type="nucleotide sequence ID" value="XM_025511547.1"/>
</dbReference>
<dbReference type="InterPro" id="IPR007271">
    <property type="entry name" value="Nuc_sug_transpt"/>
</dbReference>
<dbReference type="STRING" id="1522189.A0A316W4G5"/>
<evidence type="ECO:0000313" key="6">
    <source>
        <dbReference type="EMBL" id="PWN43531.1"/>
    </source>
</evidence>
<feature type="transmembrane region" description="Helical" evidence="5">
    <location>
        <begin position="224"/>
        <end position="243"/>
    </location>
</feature>
<evidence type="ECO:0000313" key="7">
    <source>
        <dbReference type="Proteomes" id="UP000245783"/>
    </source>
</evidence>
<evidence type="ECO:0000256" key="1">
    <source>
        <dbReference type="ARBA" id="ARBA00004141"/>
    </source>
</evidence>
<dbReference type="FunCoup" id="A0A316W4G5">
    <property type="interactions" value="36"/>
</dbReference>
<keyword evidence="7" id="KW-1185">Reference proteome</keyword>
<dbReference type="Pfam" id="PF04142">
    <property type="entry name" value="Nuc_sug_transp"/>
    <property type="match status" value="1"/>
</dbReference>
<dbReference type="InterPro" id="IPR037185">
    <property type="entry name" value="EmrE-like"/>
</dbReference>
<feature type="non-terminal residue" evidence="6">
    <location>
        <position position="1"/>
    </location>
</feature>
<dbReference type="SUPFAM" id="SSF103481">
    <property type="entry name" value="Multidrug resistance efflux transporter EmrE"/>
    <property type="match status" value="1"/>
</dbReference>
<dbReference type="OrthoDB" id="408493at2759"/>
<evidence type="ECO:0008006" key="8">
    <source>
        <dbReference type="Google" id="ProtNLM"/>
    </source>
</evidence>
<feature type="transmembrane region" description="Helical" evidence="5">
    <location>
        <begin position="318"/>
        <end position="337"/>
    </location>
</feature>
<keyword evidence="4 5" id="KW-0472">Membrane</keyword>
<reference evidence="6 7" key="1">
    <citation type="journal article" date="2018" name="Mol. Biol. Evol.">
        <title>Broad Genomic Sampling Reveals a Smut Pathogenic Ancestry of the Fungal Clade Ustilaginomycotina.</title>
        <authorList>
            <person name="Kijpornyongpan T."/>
            <person name="Mondo S.J."/>
            <person name="Barry K."/>
            <person name="Sandor L."/>
            <person name="Lee J."/>
            <person name="Lipzen A."/>
            <person name="Pangilinan J."/>
            <person name="LaButti K."/>
            <person name="Hainaut M."/>
            <person name="Henrissat B."/>
            <person name="Grigoriev I.V."/>
            <person name="Spatafora J.W."/>
            <person name="Aime M.C."/>
        </authorList>
    </citation>
    <scope>NUCLEOTIDE SEQUENCE [LARGE SCALE GENOMIC DNA]</scope>
    <source>
        <strain evidence="6 7">MCA 4658</strain>
    </source>
</reference>
<dbReference type="PIRSF" id="PIRSF005799">
    <property type="entry name" value="UDP-gal_transpt"/>
    <property type="match status" value="1"/>
</dbReference>
<feature type="transmembrane region" description="Helical" evidence="5">
    <location>
        <begin position="153"/>
        <end position="171"/>
    </location>
</feature>
<dbReference type="EMBL" id="KZ819369">
    <property type="protein sequence ID" value="PWN43531.1"/>
    <property type="molecule type" value="Genomic_DNA"/>
</dbReference>
<dbReference type="GO" id="GO:0015165">
    <property type="term" value="F:pyrimidine nucleotide-sugar transmembrane transporter activity"/>
    <property type="evidence" value="ECO:0007669"/>
    <property type="project" value="InterPro"/>
</dbReference>
<proteinExistence type="predicted"/>
<dbReference type="GO" id="GO:0000139">
    <property type="term" value="C:Golgi membrane"/>
    <property type="evidence" value="ECO:0007669"/>
    <property type="project" value="InterPro"/>
</dbReference>
<gene>
    <name evidence="6" type="ORF">IE81DRAFT_282782</name>
</gene>
<organism evidence="6 7">
    <name type="scientific">Ceraceosorus guamensis</name>
    <dbReference type="NCBI Taxonomy" id="1522189"/>
    <lineage>
        <taxon>Eukaryota</taxon>
        <taxon>Fungi</taxon>
        <taxon>Dikarya</taxon>
        <taxon>Basidiomycota</taxon>
        <taxon>Ustilaginomycotina</taxon>
        <taxon>Exobasidiomycetes</taxon>
        <taxon>Ceraceosorales</taxon>
        <taxon>Ceraceosoraceae</taxon>
        <taxon>Ceraceosorus</taxon>
    </lineage>
</organism>
<feature type="transmembrane region" description="Helical" evidence="5">
    <location>
        <begin position="263"/>
        <end position="283"/>
    </location>
</feature>
<dbReference type="AlphaFoldDB" id="A0A316W4G5"/>
<protein>
    <recommendedName>
        <fullName evidence="8">Nucleotide-sugar transporter</fullName>
    </recommendedName>
</protein>
<keyword evidence="3 5" id="KW-1133">Transmembrane helix</keyword>
<evidence type="ECO:0000256" key="3">
    <source>
        <dbReference type="ARBA" id="ARBA00022989"/>
    </source>
</evidence>
<name>A0A316W4G5_9BASI</name>